<dbReference type="CDD" id="cd00583">
    <property type="entry name" value="MutH-like"/>
    <property type="match status" value="1"/>
</dbReference>
<keyword evidence="6 7" id="KW-0234">DNA repair</keyword>
<dbReference type="AlphaFoldDB" id="A0A0W0TRL3"/>
<evidence type="ECO:0000256" key="6">
    <source>
        <dbReference type="ARBA" id="ARBA00023204"/>
    </source>
</evidence>
<keyword evidence="4 7" id="KW-0227">DNA damage</keyword>
<evidence type="ECO:0000256" key="3">
    <source>
        <dbReference type="ARBA" id="ARBA00022759"/>
    </source>
</evidence>
<dbReference type="SMART" id="SM00927">
    <property type="entry name" value="MutH"/>
    <property type="match status" value="1"/>
</dbReference>
<protein>
    <recommendedName>
        <fullName evidence="7">DNA mismatch repair protein MutH</fullName>
    </recommendedName>
    <alternativeName>
        <fullName evidence="7">Methyl-directed mismatch repair protein</fullName>
    </alternativeName>
</protein>
<dbReference type="SUPFAM" id="SSF52980">
    <property type="entry name" value="Restriction endonuclease-like"/>
    <property type="match status" value="1"/>
</dbReference>
<dbReference type="GO" id="GO:0006304">
    <property type="term" value="P:DNA modification"/>
    <property type="evidence" value="ECO:0007669"/>
    <property type="project" value="InterPro"/>
</dbReference>
<dbReference type="PATRIC" id="fig|448.7.peg.1296"/>
<dbReference type="InterPro" id="IPR037057">
    <property type="entry name" value="DNA_rep_MutH/T2_RE_sf"/>
</dbReference>
<reference evidence="9 10" key="1">
    <citation type="submission" date="2015-11" db="EMBL/GenBank/DDBJ databases">
        <title>Genomic analysis of 38 Legionella species identifies large and diverse effector repertoires.</title>
        <authorList>
            <person name="Burstein D."/>
            <person name="Amaro F."/>
            <person name="Zusman T."/>
            <person name="Lifshitz Z."/>
            <person name="Cohen O."/>
            <person name="Gilbert J.A."/>
            <person name="Pupko T."/>
            <person name="Shuman H.A."/>
            <person name="Segal G."/>
        </authorList>
    </citation>
    <scope>NUCLEOTIDE SEQUENCE [LARGE SCALE GENOMIC DNA]</scope>
    <source>
        <strain evidence="9 10">SE-32A-C8</strain>
    </source>
</reference>
<dbReference type="InterPro" id="IPR004230">
    <property type="entry name" value="DNA_mismatch_repair_MutH"/>
</dbReference>
<sequence>MRPYLLNSPASEAELLQRCEAIEGMSFAQLAAELSLAIPEQAVRRKGWAGMAIEQALGTTAGCQPVPDFNHLGIELKTIPLGSQGTPAESTFVTSIPLMTIHQQQWLTSQCYEKLKRVLWVPVEGDRHIPFEQRRIGRGLLWSPSPEEEAILASDWHDLTTMITTGRLEEIDATYGVYLQVRPKAANTRSLCYGFDSEGNKILTLPRGFYLRTAFTRQLLDLP</sequence>
<evidence type="ECO:0000256" key="5">
    <source>
        <dbReference type="ARBA" id="ARBA00022801"/>
    </source>
</evidence>
<evidence type="ECO:0000259" key="8">
    <source>
        <dbReference type="SMART" id="SM00927"/>
    </source>
</evidence>
<dbReference type="Pfam" id="PF02976">
    <property type="entry name" value="MutH"/>
    <property type="match status" value="1"/>
</dbReference>
<evidence type="ECO:0000256" key="4">
    <source>
        <dbReference type="ARBA" id="ARBA00022763"/>
    </source>
</evidence>
<comment type="caution">
    <text evidence="9">The sequence shown here is derived from an EMBL/GenBank/DDBJ whole genome shotgun (WGS) entry which is preliminary data.</text>
</comment>
<comment type="subcellular location">
    <subcellularLocation>
        <location evidence="7">Cytoplasm</location>
    </subcellularLocation>
</comment>
<accession>A0A0W0TRL3</accession>
<keyword evidence="5 7" id="KW-0378">Hydrolase</keyword>
<dbReference type="InterPro" id="IPR011337">
    <property type="entry name" value="DNA_rep_MutH/RE_typeII_Sau3AI"/>
</dbReference>
<organism evidence="9 10">
    <name type="scientific">Legionella erythra</name>
    <dbReference type="NCBI Taxonomy" id="448"/>
    <lineage>
        <taxon>Bacteria</taxon>
        <taxon>Pseudomonadati</taxon>
        <taxon>Pseudomonadota</taxon>
        <taxon>Gammaproteobacteria</taxon>
        <taxon>Legionellales</taxon>
        <taxon>Legionellaceae</taxon>
        <taxon>Legionella</taxon>
    </lineage>
</organism>
<dbReference type="OrthoDB" id="5634909at2"/>
<dbReference type="GO" id="GO:0006298">
    <property type="term" value="P:mismatch repair"/>
    <property type="evidence" value="ECO:0007669"/>
    <property type="project" value="UniProtKB-UniRule"/>
</dbReference>
<dbReference type="RefSeq" id="WP_058526386.1">
    <property type="nucleotide sequence ID" value="NZ_CAAAHY010000002.1"/>
</dbReference>
<evidence type="ECO:0000256" key="2">
    <source>
        <dbReference type="ARBA" id="ARBA00022722"/>
    </source>
</evidence>
<evidence type="ECO:0000256" key="7">
    <source>
        <dbReference type="HAMAP-Rule" id="MF_00759"/>
    </source>
</evidence>
<dbReference type="GO" id="GO:0003677">
    <property type="term" value="F:DNA binding"/>
    <property type="evidence" value="ECO:0007669"/>
    <property type="project" value="InterPro"/>
</dbReference>
<dbReference type="GO" id="GO:0004519">
    <property type="term" value="F:endonuclease activity"/>
    <property type="evidence" value="ECO:0007669"/>
    <property type="project" value="UniProtKB-UniRule"/>
</dbReference>
<keyword evidence="2 7" id="KW-0540">Nuclease</keyword>
<keyword evidence="1 7" id="KW-0963">Cytoplasm</keyword>
<dbReference type="NCBIfam" id="TIGR02248">
    <property type="entry name" value="mutH_TIGR"/>
    <property type="match status" value="1"/>
</dbReference>
<dbReference type="EMBL" id="LNYA01000023">
    <property type="protein sequence ID" value="KTC98184.1"/>
    <property type="molecule type" value="Genomic_DNA"/>
</dbReference>
<comment type="similarity">
    <text evidence="7">Belongs to the MutH family.</text>
</comment>
<dbReference type="Gene3D" id="3.40.600.10">
    <property type="entry name" value="DNA mismatch repair MutH/Restriction endonuclease, type II"/>
    <property type="match status" value="1"/>
</dbReference>
<dbReference type="NCBIfam" id="NF003458">
    <property type="entry name" value="PRK05070.1"/>
    <property type="match status" value="1"/>
</dbReference>
<keyword evidence="3 7" id="KW-0255">Endonuclease</keyword>
<comment type="function">
    <text evidence="7">Sequence-specific endonuclease that cleaves unmethylated GATC sequences. It is involved in DNA mismatch repair.</text>
</comment>
<dbReference type="HAMAP" id="MF_00759">
    <property type="entry name" value="MutH"/>
    <property type="match status" value="1"/>
</dbReference>
<evidence type="ECO:0000313" key="9">
    <source>
        <dbReference type="EMBL" id="KTC98184.1"/>
    </source>
</evidence>
<dbReference type="GO" id="GO:0005737">
    <property type="term" value="C:cytoplasm"/>
    <property type="evidence" value="ECO:0007669"/>
    <property type="project" value="UniProtKB-SubCell"/>
</dbReference>
<dbReference type="Proteomes" id="UP000054773">
    <property type="component" value="Unassembled WGS sequence"/>
</dbReference>
<evidence type="ECO:0000256" key="1">
    <source>
        <dbReference type="ARBA" id="ARBA00022490"/>
    </source>
</evidence>
<proteinExistence type="inferred from homology"/>
<keyword evidence="10" id="KW-1185">Reference proteome</keyword>
<dbReference type="InterPro" id="IPR011335">
    <property type="entry name" value="Restrct_endonuc-II-like"/>
</dbReference>
<evidence type="ECO:0000313" key="10">
    <source>
        <dbReference type="Proteomes" id="UP000054773"/>
    </source>
</evidence>
<dbReference type="GO" id="GO:0016787">
    <property type="term" value="F:hydrolase activity"/>
    <property type="evidence" value="ECO:0007669"/>
    <property type="project" value="UniProtKB-KW"/>
</dbReference>
<name>A0A0W0TRL3_LEGER</name>
<dbReference type="STRING" id="448.Lery_1238"/>
<gene>
    <name evidence="7 9" type="primary">mutH</name>
    <name evidence="9" type="ORF">Lery_1238</name>
</gene>
<feature type="domain" description="DNA mismatch repair MutH/Type II restriction enzyme Sau3AI" evidence="8">
    <location>
        <begin position="57"/>
        <end position="155"/>
    </location>
</feature>